<keyword evidence="2" id="KW-0812">Transmembrane</keyword>
<keyword evidence="4" id="KW-1185">Reference proteome</keyword>
<dbReference type="OrthoDB" id="9778282at2"/>
<keyword evidence="2" id="KW-0472">Membrane</keyword>
<dbReference type="InterPro" id="IPR007441">
    <property type="entry name" value="EutH"/>
</dbReference>
<feature type="transmembrane region" description="Helical" evidence="2">
    <location>
        <begin position="138"/>
        <end position="161"/>
    </location>
</feature>
<organism evidence="3 4">
    <name type="scientific">Arthrobacter oryzae</name>
    <dbReference type="NCBI Taxonomy" id="409290"/>
    <lineage>
        <taxon>Bacteria</taxon>
        <taxon>Bacillati</taxon>
        <taxon>Actinomycetota</taxon>
        <taxon>Actinomycetes</taxon>
        <taxon>Micrococcales</taxon>
        <taxon>Micrococcaceae</taxon>
        <taxon>Arthrobacter</taxon>
    </lineage>
</organism>
<sequence length="454" mass="48374">MEVIGQIIIYIMMGFLLIGAVSAIFNDEKGFGKEFKEGIYAIGPIFLPVAGIMVFIPILSQLVTTYLAPIYSWVHADPSLAATTLIAGDMGGYHLAFETAGSHGAWIMAFAVSFTAGSTIIFSIPVGLAMLDKRDHKFMALGVMAGLLSIPFAVFIITLIMQGGATPLRSDISNTSASDTPFNLPVGDILLNLAPLTFIVLMLALGLRFFSKFMVKAFIIFGRGLEIIIKLALAVSVVQYFTGVFDVFGTWPLAPFIADGEDQFRALEVAGYIGVMLAGAFPMVHAIRTWLAAPLSTVGKRFGFSEEGAAGLLAAAANILALFRVVRFMPPRDKVLTIAFAVCAAFTFGDHLAFSANFQPNMVFPLIVGKLAGGVIGILLAVWLAVPYARVLEAADRADGTIDAHEYDAHVHGHKQDHESSDATAGALVGKADASSQSEQDSEMNDGGQPATRL</sequence>
<dbReference type="GO" id="GO:0034228">
    <property type="term" value="F:ethanolamine transmembrane transporter activity"/>
    <property type="evidence" value="ECO:0007669"/>
    <property type="project" value="InterPro"/>
</dbReference>
<feature type="compositionally biased region" description="Basic and acidic residues" evidence="1">
    <location>
        <begin position="410"/>
        <end position="421"/>
    </location>
</feature>
<dbReference type="Pfam" id="PF04346">
    <property type="entry name" value="EutH"/>
    <property type="match status" value="1"/>
</dbReference>
<dbReference type="RefSeq" id="WP_123256094.1">
    <property type="nucleotide sequence ID" value="NZ_RBED01000114.1"/>
</dbReference>
<gene>
    <name evidence="3" type="ORF">D7003_14185</name>
</gene>
<reference evidence="3 4" key="1">
    <citation type="submission" date="2018-10" db="EMBL/GenBank/DDBJ databases">
        <title>Genome sequencing of Arthrobacter oryzae TNB02.</title>
        <authorList>
            <person name="Cho Y.-J."/>
            <person name="Cho A."/>
            <person name="Kim O.-S."/>
        </authorList>
    </citation>
    <scope>NUCLEOTIDE SEQUENCE [LARGE SCALE GENOMIC DNA]</scope>
    <source>
        <strain evidence="3 4">TNB02</strain>
    </source>
</reference>
<dbReference type="PANTHER" id="PTHR40089">
    <property type="entry name" value="ETHANOLAMINE UTILIZATION PROTEIN EUTH"/>
    <property type="match status" value="1"/>
</dbReference>
<protein>
    <submittedName>
        <fullName evidence="3">Ethanolamine utilization protein EutH</fullName>
    </submittedName>
</protein>
<keyword evidence="2" id="KW-1133">Transmembrane helix</keyword>
<name>A0A3N0BSK0_9MICC</name>
<dbReference type="EMBL" id="RBED01000114">
    <property type="protein sequence ID" value="RNL52097.1"/>
    <property type="molecule type" value="Genomic_DNA"/>
</dbReference>
<evidence type="ECO:0000256" key="2">
    <source>
        <dbReference type="SAM" id="Phobius"/>
    </source>
</evidence>
<feature type="transmembrane region" description="Helical" evidence="2">
    <location>
        <begin position="6"/>
        <end position="26"/>
    </location>
</feature>
<feature type="transmembrane region" description="Helical" evidence="2">
    <location>
        <begin position="366"/>
        <end position="386"/>
    </location>
</feature>
<comment type="caution">
    <text evidence="3">The sequence shown here is derived from an EMBL/GenBank/DDBJ whole genome shotgun (WGS) entry which is preliminary data.</text>
</comment>
<feature type="transmembrane region" description="Helical" evidence="2">
    <location>
        <begin position="335"/>
        <end position="354"/>
    </location>
</feature>
<evidence type="ECO:0000313" key="3">
    <source>
        <dbReference type="EMBL" id="RNL52097.1"/>
    </source>
</evidence>
<feature type="transmembrane region" description="Helical" evidence="2">
    <location>
        <begin position="105"/>
        <end position="131"/>
    </location>
</feature>
<dbReference type="Proteomes" id="UP000273807">
    <property type="component" value="Unassembled WGS sequence"/>
</dbReference>
<feature type="transmembrane region" description="Helical" evidence="2">
    <location>
        <begin position="231"/>
        <end position="249"/>
    </location>
</feature>
<proteinExistence type="predicted"/>
<dbReference type="GO" id="GO:0005886">
    <property type="term" value="C:plasma membrane"/>
    <property type="evidence" value="ECO:0007669"/>
    <property type="project" value="TreeGrafter"/>
</dbReference>
<accession>A0A3N0BSK0</accession>
<dbReference type="PIRSF" id="PIRSF019466">
    <property type="entry name" value="EutH"/>
    <property type="match status" value="1"/>
</dbReference>
<evidence type="ECO:0000256" key="1">
    <source>
        <dbReference type="SAM" id="MobiDB-lite"/>
    </source>
</evidence>
<evidence type="ECO:0000313" key="4">
    <source>
        <dbReference type="Proteomes" id="UP000273807"/>
    </source>
</evidence>
<feature type="transmembrane region" description="Helical" evidence="2">
    <location>
        <begin position="38"/>
        <end position="59"/>
    </location>
</feature>
<feature type="region of interest" description="Disordered" evidence="1">
    <location>
        <begin position="410"/>
        <end position="454"/>
    </location>
</feature>
<dbReference type="AlphaFoldDB" id="A0A3N0BSK0"/>
<feature type="transmembrane region" description="Helical" evidence="2">
    <location>
        <begin position="189"/>
        <end position="210"/>
    </location>
</feature>
<feature type="transmembrane region" description="Helical" evidence="2">
    <location>
        <begin position="269"/>
        <end position="287"/>
    </location>
</feature>
<dbReference type="PANTHER" id="PTHR40089:SF1">
    <property type="entry name" value="ETHANOLAMINE PERMEASE EUTH-RELATED"/>
    <property type="match status" value="1"/>
</dbReference>